<dbReference type="Proteomes" id="UP000178425">
    <property type="component" value="Unassembled WGS sequence"/>
</dbReference>
<gene>
    <name evidence="2" type="ORF">A2W54_00905</name>
</gene>
<evidence type="ECO:0000256" key="1">
    <source>
        <dbReference type="ARBA" id="ARBA00022649"/>
    </source>
</evidence>
<evidence type="ECO:0000313" key="3">
    <source>
        <dbReference type="Proteomes" id="UP000178425"/>
    </source>
</evidence>
<sequence>MRISLHQNFKKRYKKLRKEERGRCDRRMELFMQNPFHPLLNNHALSGQYLGYRSINIGGDLRAIYEPISSDTAFFITLGTHPELYSS</sequence>
<protein>
    <recommendedName>
        <fullName evidence="4">Plasmid stabilization protein</fullName>
    </recommendedName>
</protein>
<evidence type="ECO:0000313" key="2">
    <source>
        <dbReference type="EMBL" id="OGF79093.1"/>
    </source>
</evidence>
<keyword evidence="1" id="KW-1277">Toxin-antitoxin system</keyword>
<dbReference type="InterPro" id="IPR007712">
    <property type="entry name" value="RelE/ParE_toxin"/>
</dbReference>
<dbReference type="InterPro" id="IPR004386">
    <property type="entry name" value="Toxin_YafQ-like"/>
</dbReference>
<evidence type="ECO:0008006" key="4">
    <source>
        <dbReference type="Google" id="ProtNLM"/>
    </source>
</evidence>
<dbReference type="Pfam" id="PF15738">
    <property type="entry name" value="YafQ_toxin"/>
    <property type="match status" value="1"/>
</dbReference>
<dbReference type="NCBIfam" id="TIGR02385">
    <property type="entry name" value="RelE_StbE"/>
    <property type="match status" value="1"/>
</dbReference>
<proteinExistence type="predicted"/>
<dbReference type="AlphaFoldDB" id="A0A1F5WTZ2"/>
<organism evidence="2 3">
    <name type="scientific">Candidatus Giovannonibacteria bacterium RIFCSPHIGHO2_02_43_13</name>
    <dbReference type="NCBI Taxonomy" id="1798330"/>
    <lineage>
        <taxon>Bacteria</taxon>
        <taxon>Candidatus Giovannoniibacteriota</taxon>
    </lineage>
</organism>
<dbReference type="EMBL" id="MFHI01000010">
    <property type="protein sequence ID" value="OGF79093.1"/>
    <property type="molecule type" value="Genomic_DNA"/>
</dbReference>
<comment type="caution">
    <text evidence="2">The sequence shown here is derived from an EMBL/GenBank/DDBJ whole genome shotgun (WGS) entry which is preliminary data.</text>
</comment>
<accession>A0A1F5WTZ2</accession>
<dbReference type="Gene3D" id="3.30.2310.20">
    <property type="entry name" value="RelE-like"/>
    <property type="match status" value="1"/>
</dbReference>
<name>A0A1F5WTZ2_9BACT</name>
<dbReference type="InterPro" id="IPR035093">
    <property type="entry name" value="RelE/ParE_toxin_dom_sf"/>
</dbReference>
<dbReference type="SUPFAM" id="SSF143011">
    <property type="entry name" value="RelE-like"/>
    <property type="match status" value="1"/>
</dbReference>
<reference evidence="2 3" key="1">
    <citation type="journal article" date="2016" name="Nat. Commun.">
        <title>Thousands of microbial genomes shed light on interconnected biogeochemical processes in an aquifer system.</title>
        <authorList>
            <person name="Anantharaman K."/>
            <person name="Brown C.T."/>
            <person name="Hug L.A."/>
            <person name="Sharon I."/>
            <person name="Castelle C.J."/>
            <person name="Probst A.J."/>
            <person name="Thomas B.C."/>
            <person name="Singh A."/>
            <person name="Wilkins M.J."/>
            <person name="Karaoz U."/>
            <person name="Brodie E.L."/>
            <person name="Williams K.H."/>
            <person name="Hubbard S.S."/>
            <person name="Banfield J.F."/>
        </authorList>
    </citation>
    <scope>NUCLEOTIDE SEQUENCE [LARGE SCALE GENOMIC DNA]</scope>
</reference>